<dbReference type="Pfam" id="PF07486">
    <property type="entry name" value="Hydrolase_2"/>
    <property type="match status" value="1"/>
</dbReference>
<dbReference type="InterPro" id="IPR011105">
    <property type="entry name" value="Cell_wall_hydrolase_SleB"/>
</dbReference>
<reference evidence="2 3" key="1">
    <citation type="submission" date="2016-10" db="EMBL/GenBank/DDBJ databases">
        <authorList>
            <person name="de Groot N.N."/>
        </authorList>
    </citation>
    <scope>NUCLEOTIDE SEQUENCE [LARGE SCALE GENOMIC DNA]</scope>
    <source>
        <strain evidence="2 3">DSM 20678</strain>
    </source>
</reference>
<name>A0A1I5V7L7_9FIRM</name>
<gene>
    <name evidence="2" type="ORF">SAMN05444406_11028</name>
</gene>
<dbReference type="Proteomes" id="UP000198577">
    <property type="component" value="Unassembled WGS sequence"/>
</dbReference>
<keyword evidence="3" id="KW-1185">Reference proteome</keyword>
<proteinExistence type="predicted"/>
<protein>
    <submittedName>
        <fullName evidence="2">N-acetylmuramoyl-L-alanine amidase</fullName>
    </submittedName>
</protein>
<evidence type="ECO:0000259" key="1">
    <source>
        <dbReference type="Pfam" id="PF07486"/>
    </source>
</evidence>
<sequence length="88" mass="10043">MNRLKSPLFPNTLKEVIMQPYAFTCVQGGQIYLTPDVECYRAALDAVMGYDPTGGCLFYYNPRTATSRWMKERKAASRIVIGNHVFMK</sequence>
<organism evidence="2 3">
    <name type="scientific">Caldicoprobacter faecalis</name>
    <dbReference type="NCBI Taxonomy" id="937334"/>
    <lineage>
        <taxon>Bacteria</taxon>
        <taxon>Bacillati</taxon>
        <taxon>Bacillota</taxon>
        <taxon>Clostridia</taxon>
        <taxon>Caldicoprobacterales</taxon>
        <taxon>Caldicoprobacteraceae</taxon>
        <taxon>Caldicoprobacter</taxon>
    </lineage>
</organism>
<accession>A0A1I5V7L7</accession>
<dbReference type="AlphaFoldDB" id="A0A1I5V7L7"/>
<dbReference type="Gene3D" id="1.10.10.2520">
    <property type="entry name" value="Cell wall hydrolase SleB, domain 1"/>
    <property type="match status" value="1"/>
</dbReference>
<dbReference type="GO" id="GO:0016787">
    <property type="term" value="F:hydrolase activity"/>
    <property type="evidence" value="ECO:0007669"/>
    <property type="project" value="InterPro"/>
</dbReference>
<dbReference type="EMBL" id="FOXR01000010">
    <property type="protein sequence ID" value="SFQ03430.1"/>
    <property type="molecule type" value="Genomic_DNA"/>
</dbReference>
<dbReference type="Gene3D" id="6.20.240.60">
    <property type="match status" value="1"/>
</dbReference>
<dbReference type="STRING" id="937334.SAMN05444406_11028"/>
<feature type="domain" description="Cell wall hydrolase SleB" evidence="1">
    <location>
        <begin position="1"/>
        <end position="87"/>
    </location>
</feature>
<evidence type="ECO:0000313" key="3">
    <source>
        <dbReference type="Proteomes" id="UP000198577"/>
    </source>
</evidence>
<dbReference type="InterPro" id="IPR042047">
    <property type="entry name" value="SleB_dom1"/>
</dbReference>
<evidence type="ECO:0000313" key="2">
    <source>
        <dbReference type="EMBL" id="SFQ03430.1"/>
    </source>
</evidence>